<organism evidence="6">
    <name type="scientific">bioreactor metagenome</name>
    <dbReference type="NCBI Taxonomy" id="1076179"/>
    <lineage>
        <taxon>unclassified sequences</taxon>
        <taxon>metagenomes</taxon>
        <taxon>ecological metagenomes</taxon>
    </lineage>
</organism>
<evidence type="ECO:0000313" key="6">
    <source>
        <dbReference type="EMBL" id="MPM03193.1"/>
    </source>
</evidence>
<dbReference type="InterPro" id="IPR013766">
    <property type="entry name" value="Thioredoxin_domain"/>
</dbReference>
<evidence type="ECO:0000256" key="3">
    <source>
        <dbReference type="ARBA" id="ARBA00023157"/>
    </source>
</evidence>
<keyword evidence="2" id="KW-0249">Electron transport</keyword>
<dbReference type="Gene3D" id="3.40.30.10">
    <property type="entry name" value="Glutaredoxin"/>
    <property type="match status" value="1"/>
</dbReference>
<dbReference type="Pfam" id="PF00085">
    <property type="entry name" value="Thioredoxin"/>
    <property type="match status" value="1"/>
</dbReference>
<evidence type="ECO:0000256" key="2">
    <source>
        <dbReference type="ARBA" id="ARBA00022982"/>
    </source>
</evidence>
<dbReference type="PROSITE" id="PS51352">
    <property type="entry name" value="THIOREDOXIN_2"/>
    <property type="match status" value="1"/>
</dbReference>
<dbReference type="GO" id="GO:0015035">
    <property type="term" value="F:protein-disulfide reductase activity"/>
    <property type="evidence" value="ECO:0007669"/>
    <property type="project" value="InterPro"/>
</dbReference>
<dbReference type="CDD" id="cd02947">
    <property type="entry name" value="TRX_family"/>
    <property type="match status" value="1"/>
</dbReference>
<dbReference type="SUPFAM" id="SSF52833">
    <property type="entry name" value="Thioredoxin-like"/>
    <property type="match status" value="1"/>
</dbReference>
<comment type="caution">
    <text evidence="6">The sequence shown here is derived from an EMBL/GenBank/DDBJ whole genome shotgun (WGS) entry which is preliminary data.</text>
</comment>
<keyword evidence="3" id="KW-1015">Disulfide bond</keyword>
<proteinExistence type="predicted"/>
<feature type="domain" description="Thioredoxin" evidence="5">
    <location>
        <begin position="1"/>
        <end position="106"/>
    </location>
</feature>
<evidence type="ECO:0000256" key="4">
    <source>
        <dbReference type="ARBA" id="ARBA00023284"/>
    </source>
</evidence>
<name>A0A644WL99_9ZZZZ</name>
<dbReference type="FunFam" id="3.40.30.10:FF:000001">
    <property type="entry name" value="Thioredoxin"/>
    <property type="match status" value="1"/>
</dbReference>
<gene>
    <name evidence="6" type="primary">trxA_21</name>
    <name evidence="6" type="ORF">SDC9_49457</name>
</gene>
<sequence>MSEIIVTEANFEQEVLKADKPVLVDFWAPWCGPCKMIAPAIAQVAEKFADKLKVAKINVDEAGSLATMYSVNSIPTLMVFKGGEVVDQRMGAASLSVIEGFIAAYL</sequence>
<evidence type="ECO:0000256" key="1">
    <source>
        <dbReference type="ARBA" id="ARBA00022448"/>
    </source>
</evidence>
<protein>
    <submittedName>
        <fullName evidence="6">Thioredoxin 1</fullName>
    </submittedName>
</protein>
<dbReference type="NCBIfam" id="TIGR01068">
    <property type="entry name" value="thioredoxin"/>
    <property type="match status" value="1"/>
</dbReference>
<dbReference type="PIRSF" id="PIRSF000077">
    <property type="entry name" value="Thioredoxin"/>
    <property type="match status" value="1"/>
</dbReference>
<dbReference type="AlphaFoldDB" id="A0A644WL99"/>
<dbReference type="PANTHER" id="PTHR45663:SF11">
    <property type="entry name" value="GEO12009P1"/>
    <property type="match status" value="1"/>
</dbReference>
<keyword evidence="4" id="KW-0676">Redox-active center</keyword>
<reference evidence="6" key="1">
    <citation type="submission" date="2019-08" db="EMBL/GenBank/DDBJ databases">
        <authorList>
            <person name="Kucharzyk K."/>
            <person name="Murdoch R.W."/>
            <person name="Higgins S."/>
            <person name="Loffler F."/>
        </authorList>
    </citation>
    <scope>NUCLEOTIDE SEQUENCE</scope>
</reference>
<dbReference type="InterPro" id="IPR036249">
    <property type="entry name" value="Thioredoxin-like_sf"/>
</dbReference>
<evidence type="ECO:0000259" key="5">
    <source>
        <dbReference type="PROSITE" id="PS51352"/>
    </source>
</evidence>
<dbReference type="PANTHER" id="PTHR45663">
    <property type="entry name" value="GEO12009P1"/>
    <property type="match status" value="1"/>
</dbReference>
<dbReference type="InterPro" id="IPR017937">
    <property type="entry name" value="Thioredoxin_CS"/>
</dbReference>
<dbReference type="InterPro" id="IPR005746">
    <property type="entry name" value="Thioredoxin"/>
</dbReference>
<accession>A0A644WL99</accession>
<dbReference type="PROSITE" id="PS00194">
    <property type="entry name" value="THIOREDOXIN_1"/>
    <property type="match status" value="1"/>
</dbReference>
<dbReference type="GO" id="GO:0005737">
    <property type="term" value="C:cytoplasm"/>
    <property type="evidence" value="ECO:0007669"/>
    <property type="project" value="TreeGrafter"/>
</dbReference>
<dbReference type="EMBL" id="VSSQ01000932">
    <property type="protein sequence ID" value="MPM03193.1"/>
    <property type="molecule type" value="Genomic_DNA"/>
</dbReference>
<keyword evidence="1" id="KW-0813">Transport</keyword>
<dbReference type="PRINTS" id="PR00421">
    <property type="entry name" value="THIOREDOXIN"/>
</dbReference>